<feature type="compositionally biased region" description="Basic and acidic residues" evidence="1">
    <location>
        <begin position="98"/>
        <end position="110"/>
    </location>
</feature>
<evidence type="ECO:0000313" key="3">
    <source>
        <dbReference type="Proteomes" id="UP000663508"/>
    </source>
</evidence>
<proteinExistence type="predicted"/>
<dbReference type="Proteomes" id="UP000663508">
    <property type="component" value="Chromosome"/>
</dbReference>
<feature type="region of interest" description="Disordered" evidence="1">
    <location>
        <begin position="98"/>
        <end position="154"/>
    </location>
</feature>
<dbReference type="AlphaFoldDB" id="A0A8H8WZ48"/>
<dbReference type="EMBL" id="AP024145">
    <property type="protein sequence ID" value="BCM86863.1"/>
    <property type="molecule type" value="Genomic_DNA"/>
</dbReference>
<gene>
    <name evidence="2" type="ORF">mvi_53240</name>
</gene>
<feature type="compositionally biased region" description="Basic and acidic residues" evidence="1">
    <location>
        <begin position="1"/>
        <end position="23"/>
    </location>
</feature>
<evidence type="ECO:0000256" key="1">
    <source>
        <dbReference type="SAM" id="MobiDB-lite"/>
    </source>
</evidence>
<feature type="compositionally biased region" description="Polar residues" evidence="1">
    <location>
        <begin position="134"/>
        <end position="144"/>
    </location>
</feature>
<feature type="region of interest" description="Disordered" evidence="1">
    <location>
        <begin position="1"/>
        <end position="72"/>
    </location>
</feature>
<protein>
    <submittedName>
        <fullName evidence="2">Uncharacterized protein</fullName>
    </submittedName>
</protein>
<name>A0A8H8WZ48_9HYPH</name>
<evidence type="ECO:0000313" key="2">
    <source>
        <dbReference type="EMBL" id="BCM86863.1"/>
    </source>
</evidence>
<organism evidence="2 3">
    <name type="scientific">Methylobacterium indicum</name>
    <dbReference type="NCBI Taxonomy" id="1775910"/>
    <lineage>
        <taxon>Bacteria</taxon>
        <taxon>Pseudomonadati</taxon>
        <taxon>Pseudomonadota</taxon>
        <taxon>Alphaproteobacteria</taxon>
        <taxon>Hyphomicrobiales</taxon>
        <taxon>Methylobacteriaceae</taxon>
        <taxon>Methylobacterium</taxon>
    </lineage>
</organism>
<sequence length="154" mass="16533">MSLTRGVEETRPGLWRLDGRVERSAGGGPGRPSSGAGFRDHRLATFQRGEKRQERGLGRAPEDEGVGVGQDPGLLGMVLHRLVKAGARRTCRQADLHPGRQDLGAARDHAGMGGCRVEPGGERGQAAVAHRATRTSVTHPSARQTSHRPSARRR</sequence>
<feature type="compositionally biased region" description="Basic residues" evidence="1">
    <location>
        <begin position="145"/>
        <end position="154"/>
    </location>
</feature>
<reference evidence="2" key="1">
    <citation type="submission" date="2020-11" db="EMBL/GenBank/DDBJ databases">
        <title>Complete genome sequence of a novel pathogenic Methylobacterium strain isolated from rice in Vietnam.</title>
        <authorList>
            <person name="Lai K."/>
            <person name="Okazaki S."/>
            <person name="Higashi K."/>
            <person name="Mori H."/>
            <person name="Toyoda A."/>
            <person name="Kurokawa K."/>
        </authorList>
    </citation>
    <scope>NUCLEOTIDE SEQUENCE</scope>
    <source>
        <strain evidence="2">VL1</strain>
    </source>
</reference>
<dbReference type="KEGG" id="mind:mvi_53240"/>
<feature type="compositionally biased region" description="Basic and acidic residues" evidence="1">
    <location>
        <begin position="38"/>
        <end position="62"/>
    </location>
</feature>
<accession>A0A8H8WZ48</accession>